<dbReference type="SUPFAM" id="SSF53474">
    <property type="entry name" value="alpha/beta-Hydrolases"/>
    <property type="match status" value="1"/>
</dbReference>
<dbReference type="InterPro" id="IPR002018">
    <property type="entry name" value="CarbesteraseB"/>
</dbReference>
<dbReference type="InterPro" id="IPR019826">
    <property type="entry name" value="Carboxylesterase_B_AS"/>
</dbReference>
<evidence type="ECO:0000256" key="3">
    <source>
        <dbReference type="RuleBase" id="RU361235"/>
    </source>
</evidence>
<reference evidence="5" key="1">
    <citation type="submission" date="2025-08" db="UniProtKB">
        <authorList>
            <consortium name="Ensembl"/>
        </authorList>
    </citation>
    <scope>IDENTIFICATION</scope>
</reference>
<evidence type="ECO:0000259" key="4">
    <source>
        <dbReference type="Pfam" id="PF00135"/>
    </source>
</evidence>
<evidence type="ECO:0000313" key="5">
    <source>
        <dbReference type="Ensembl" id="ENSRROP00000013221.1"/>
    </source>
</evidence>
<name>A0A2K6P9L4_RHIRO</name>
<reference evidence="5" key="2">
    <citation type="submission" date="2025-09" db="UniProtKB">
        <authorList>
            <consortium name="Ensembl"/>
        </authorList>
    </citation>
    <scope>IDENTIFICATION</scope>
</reference>
<dbReference type="GeneTree" id="ENSGT00940000154623"/>
<comment type="similarity">
    <text evidence="1 3">Belongs to the type-B carboxylesterase/lipase family.</text>
</comment>
<dbReference type="Ensembl" id="ENSRROT00000037344.1">
    <property type="protein sequence ID" value="ENSRROP00000013221.1"/>
    <property type="gene ID" value="ENSRROG00000030878.1"/>
</dbReference>
<dbReference type="Pfam" id="PF00135">
    <property type="entry name" value="COesterase"/>
    <property type="match status" value="1"/>
</dbReference>
<evidence type="ECO:0000313" key="6">
    <source>
        <dbReference type="Proteomes" id="UP000233200"/>
    </source>
</evidence>
<accession>A0A2K6P9L4</accession>
<dbReference type="InterPro" id="IPR050309">
    <property type="entry name" value="Type-B_Carboxylest/Lipase"/>
</dbReference>
<evidence type="ECO:0000256" key="2">
    <source>
        <dbReference type="ARBA" id="ARBA00022801"/>
    </source>
</evidence>
<dbReference type="AlphaFoldDB" id="A0A2K6P9L4"/>
<sequence length="389" mass="42971">MLWVKEWGLQMVGTGDEHSQGNWGHLDQLAALRWVQDNIASFGGNPGSVTIFGESAGGESVSVLVLSPLAKNLFHRAISESGVALTAALVKKGDVKPLAEKFAIAAGCQTITSAVMVHCLRQKTEEELLETTLKTVGSHSLFTTVIDGVLLPKTPEELQAEGKFHTVPYMVGINKQEFGWNLPTLMGYPLSEGKLDQKTAMSLLWKSYPLVYIAKELIPEATEKYLGGTDDPVKKKDLFLDLIADVMFCVPSVIVARHHRDAGAPTFMYEFQYRPSFSSDMKPKTVIGDHGDEVFSVLGAPFLKEGASEEEIRLSKMVMKFWANFARNGNPNGEGLPLWPEYNQEEGYLQIGANTQAAQKLKDKEVAFWTKLFAKKAVEKPPQTEHIEL</sequence>
<dbReference type="Proteomes" id="UP000233200">
    <property type="component" value="Unplaced"/>
</dbReference>
<evidence type="ECO:0000256" key="1">
    <source>
        <dbReference type="ARBA" id="ARBA00005964"/>
    </source>
</evidence>
<dbReference type="PANTHER" id="PTHR11559">
    <property type="entry name" value="CARBOXYLESTERASE"/>
    <property type="match status" value="1"/>
</dbReference>
<dbReference type="GO" id="GO:0016787">
    <property type="term" value="F:hydrolase activity"/>
    <property type="evidence" value="ECO:0007669"/>
    <property type="project" value="UniProtKB-KW"/>
</dbReference>
<organism evidence="5 6">
    <name type="scientific">Rhinopithecus roxellana</name>
    <name type="common">Golden snub-nosed monkey</name>
    <name type="synonym">Pygathrix roxellana</name>
    <dbReference type="NCBI Taxonomy" id="61622"/>
    <lineage>
        <taxon>Eukaryota</taxon>
        <taxon>Metazoa</taxon>
        <taxon>Chordata</taxon>
        <taxon>Craniata</taxon>
        <taxon>Vertebrata</taxon>
        <taxon>Euteleostomi</taxon>
        <taxon>Mammalia</taxon>
        <taxon>Eutheria</taxon>
        <taxon>Euarchontoglires</taxon>
        <taxon>Primates</taxon>
        <taxon>Haplorrhini</taxon>
        <taxon>Catarrhini</taxon>
        <taxon>Cercopithecidae</taxon>
        <taxon>Colobinae</taxon>
        <taxon>Rhinopithecus</taxon>
    </lineage>
</organism>
<dbReference type="Gene3D" id="3.40.50.1820">
    <property type="entry name" value="alpha/beta hydrolase"/>
    <property type="match status" value="1"/>
</dbReference>
<keyword evidence="6" id="KW-1185">Reference proteome</keyword>
<dbReference type="EC" id="3.1.1.-" evidence="3"/>
<proteinExistence type="inferred from homology"/>
<feature type="domain" description="Carboxylesterase type B" evidence="4">
    <location>
        <begin position="13"/>
        <end position="369"/>
    </location>
</feature>
<dbReference type="InterPro" id="IPR029058">
    <property type="entry name" value="AB_hydrolase_fold"/>
</dbReference>
<protein>
    <recommendedName>
        <fullName evidence="3">Carboxylic ester hydrolase</fullName>
        <ecNumber evidence="3">3.1.1.-</ecNumber>
    </recommendedName>
</protein>
<keyword evidence="2 3" id="KW-0378">Hydrolase</keyword>
<dbReference type="PROSITE" id="PS00122">
    <property type="entry name" value="CARBOXYLESTERASE_B_1"/>
    <property type="match status" value="1"/>
</dbReference>